<dbReference type="PANTHER" id="PTHR43377:SF1">
    <property type="entry name" value="BILIVERDIN REDUCTASE A"/>
    <property type="match status" value="1"/>
</dbReference>
<dbReference type="SUPFAM" id="SSF51735">
    <property type="entry name" value="NAD(P)-binding Rossmann-fold domains"/>
    <property type="match status" value="1"/>
</dbReference>
<proteinExistence type="predicted"/>
<dbReference type="InterPro" id="IPR051450">
    <property type="entry name" value="Gfo/Idh/MocA_Oxidoreductases"/>
</dbReference>
<dbReference type="Pfam" id="PF01408">
    <property type="entry name" value="GFO_IDH_MocA"/>
    <property type="match status" value="1"/>
</dbReference>
<accession>A0A1G1Y614</accession>
<evidence type="ECO:0000259" key="1">
    <source>
        <dbReference type="Pfam" id="PF01408"/>
    </source>
</evidence>
<organism evidence="2 3">
    <name type="scientific">Candidatus Buchananbacteria bacterium RIFCSPHIGHO2_02_FULL_38_8</name>
    <dbReference type="NCBI Taxonomy" id="1797538"/>
    <lineage>
        <taxon>Bacteria</taxon>
        <taxon>Candidatus Buchananiibacteriota</taxon>
    </lineage>
</organism>
<reference evidence="2 3" key="1">
    <citation type="journal article" date="2016" name="Nat. Commun.">
        <title>Thousands of microbial genomes shed light on interconnected biogeochemical processes in an aquifer system.</title>
        <authorList>
            <person name="Anantharaman K."/>
            <person name="Brown C.T."/>
            <person name="Hug L.A."/>
            <person name="Sharon I."/>
            <person name="Castelle C.J."/>
            <person name="Probst A.J."/>
            <person name="Thomas B.C."/>
            <person name="Singh A."/>
            <person name="Wilkins M.J."/>
            <person name="Karaoz U."/>
            <person name="Brodie E.L."/>
            <person name="Williams K.H."/>
            <person name="Hubbard S.S."/>
            <person name="Banfield J.F."/>
        </authorList>
    </citation>
    <scope>NUCLEOTIDE SEQUENCE [LARGE SCALE GENOMIC DNA]</scope>
</reference>
<dbReference type="AlphaFoldDB" id="A0A1G1Y614"/>
<dbReference type="Gene3D" id="3.40.50.720">
    <property type="entry name" value="NAD(P)-binding Rossmann-like Domain"/>
    <property type="match status" value="1"/>
</dbReference>
<evidence type="ECO:0000313" key="3">
    <source>
        <dbReference type="Proteomes" id="UP000178747"/>
    </source>
</evidence>
<protein>
    <recommendedName>
        <fullName evidence="1">Gfo/Idh/MocA-like oxidoreductase N-terminal domain-containing protein</fullName>
    </recommendedName>
</protein>
<sequence length="312" mass="34989">MERWGWGEKLRLEGIQVTAWLSDYFDGSCFSLPGTISLYSRDKATEFFQLVDGVWIATAPENHVADVTNTLGNEKHTLCEKPLSITASGTQLILYAHEKVPRLTLAVGYQLPFHTQFSRFKALLNQLQPLKAIQIVDRRGINVETVFGCRRKKPNIISEFGTHYFHLIGRLLDVDISDWKNLAAETFCHQIDKVADEVTITFSAKGIEVMIHLSWCDGIVRKIQEPSRQRSKWIHAIGSGSSLTMDLIDPSWPITAQGHADIQPHAEPDDPSLKQLLAFVSSAQNGKLNEALCSGQEGFNVVKFTQRIQTDA</sequence>
<feature type="domain" description="Gfo/Idh/MocA-like oxidoreductase N-terminal" evidence="1">
    <location>
        <begin position="50"/>
        <end position="100"/>
    </location>
</feature>
<dbReference type="InterPro" id="IPR036291">
    <property type="entry name" value="NAD(P)-bd_dom_sf"/>
</dbReference>
<dbReference type="InterPro" id="IPR000683">
    <property type="entry name" value="Gfo/Idh/MocA-like_OxRdtase_N"/>
</dbReference>
<comment type="caution">
    <text evidence="2">The sequence shown here is derived from an EMBL/GenBank/DDBJ whole genome shotgun (WGS) entry which is preliminary data.</text>
</comment>
<gene>
    <name evidence="2" type="ORF">A3J62_01050</name>
</gene>
<evidence type="ECO:0000313" key="2">
    <source>
        <dbReference type="EMBL" id="OGY47779.1"/>
    </source>
</evidence>
<name>A0A1G1Y614_9BACT</name>
<dbReference type="EMBL" id="MHIH01000018">
    <property type="protein sequence ID" value="OGY47779.1"/>
    <property type="molecule type" value="Genomic_DNA"/>
</dbReference>
<dbReference type="PANTHER" id="PTHR43377">
    <property type="entry name" value="BILIVERDIN REDUCTASE A"/>
    <property type="match status" value="1"/>
</dbReference>
<dbReference type="Proteomes" id="UP000178747">
    <property type="component" value="Unassembled WGS sequence"/>
</dbReference>
<dbReference type="GO" id="GO:0000166">
    <property type="term" value="F:nucleotide binding"/>
    <property type="evidence" value="ECO:0007669"/>
    <property type="project" value="InterPro"/>
</dbReference>
<dbReference type="Gene3D" id="3.30.360.10">
    <property type="entry name" value="Dihydrodipicolinate Reductase, domain 2"/>
    <property type="match status" value="1"/>
</dbReference>